<organism evidence="2 3">
    <name type="scientific">Hoylesella shahii DSM 15611 = JCM 12083</name>
    <dbReference type="NCBI Taxonomy" id="1122991"/>
    <lineage>
        <taxon>Bacteria</taxon>
        <taxon>Pseudomonadati</taxon>
        <taxon>Bacteroidota</taxon>
        <taxon>Bacteroidia</taxon>
        <taxon>Bacteroidales</taxon>
        <taxon>Prevotellaceae</taxon>
        <taxon>Hoylesella</taxon>
    </lineage>
</organism>
<sequence length="155" mass="18065">MSRIKTFIILIIVFLIIGGYLYYKWGKESFMPSNENIIALNLEKVGKPIYIKARNWGVVGNHEEIVLSMSNKNIPNKDSDYIFYSNDVFYKTDSIQTITFFVPESSISEPLIKFTNPLVIINKLKNADEIKDYVQNYQKYGLKRITFANNYITVR</sequence>
<dbReference type="AlphaFoldDB" id="A0A318HNV5"/>
<protein>
    <submittedName>
        <fullName evidence="2">Uncharacterized protein</fullName>
    </submittedName>
</protein>
<keyword evidence="1" id="KW-1133">Transmembrane helix</keyword>
<proteinExistence type="predicted"/>
<evidence type="ECO:0000313" key="2">
    <source>
        <dbReference type="EMBL" id="PXX14002.1"/>
    </source>
</evidence>
<name>A0A318HNV5_9BACT</name>
<keyword evidence="3" id="KW-1185">Reference proteome</keyword>
<gene>
    <name evidence="2" type="ORF">EJ73_02907</name>
</gene>
<comment type="caution">
    <text evidence="2">The sequence shown here is derived from an EMBL/GenBank/DDBJ whole genome shotgun (WGS) entry which is preliminary data.</text>
</comment>
<keyword evidence="1" id="KW-0812">Transmembrane</keyword>
<keyword evidence="1" id="KW-0472">Membrane</keyword>
<reference evidence="2 3" key="1">
    <citation type="submission" date="2018-05" db="EMBL/GenBank/DDBJ databases">
        <title>Genomic Encyclopedia of Type Strains, Phase I: the one thousand microbial genomes (KMG-I) project.</title>
        <authorList>
            <person name="Kyrpides N."/>
        </authorList>
    </citation>
    <scope>NUCLEOTIDE SEQUENCE [LARGE SCALE GENOMIC DNA]</scope>
    <source>
        <strain evidence="2 3">DSM 15611</strain>
    </source>
</reference>
<feature type="transmembrane region" description="Helical" evidence="1">
    <location>
        <begin position="6"/>
        <end position="23"/>
    </location>
</feature>
<evidence type="ECO:0000256" key="1">
    <source>
        <dbReference type="SAM" id="Phobius"/>
    </source>
</evidence>
<evidence type="ECO:0000313" key="3">
    <source>
        <dbReference type="Proteomes" id="UP000248314"/>
    </source>
</evidence>
<dbReference type="RefSeq" id="WP_146210669.1">
    <property type="nucleotide sequence ID" value="NZ_QJJX01000097.1"/>
</dbReference>
<dbReference type="EMBL" id="QJJX01000097">
    <property type="protein sequence ID" value="PXX14002.1"/>
    <property type="molecule type" value="Genomic_DNA"/>
</dbReference>
<dbReference type="Proteomes" id="UP000248314">
    <property type="component" value="Unassembled WGS sequence"/>
</dbReference>
<accession>A0A318HNV5</accession>